<comment type="similarity">
    <text evidence="1 3">Belongs to the N-Me-Phe pilin family.</text>
</comment>
<dbReference type="PANTHER" id="PTHR30093:SF34">
    <property type="entry name" value="PREPILIN PEPTIDASE-DEPENDENT PROTEIN D"/>
    <property type="match status" value="1"/>
</dbReference>
<dbReference type="InterPro" id="IPR012902">
    <property type="entry name" value="N_methyl_site"/>
</dbReference>
<dbReference type="Pfam" id="PF00114">
    <property type="entry name" value="Pilin"/>
    <property type="match status" value="1"/>
</dbReference>
<evidence type="ECO:0000256" key="3">
    <source>
        <dbReference type="RuleBase" id="RU000389"/>
    </source>
</evidence>
<evidence type="ECO:0000256" key="1">
    <source>
        <dbReference type="ARBA" id="ARBA00005233"/>
    </source>
</evidence>
<dbReference type="PROSITE" id="PS00409">
    <property type="entry name" value="PROKAR_NTER_METHYL"/>
    <property type="match status" value="1"/>
</dbReference>
<keyword evidence="4" id="KW-0812">Transmembrane</keyword>
<dbReference type="SUPFAM" id="SSF54523">
    <property type="entry name" value="Pili subunits"/>
    <property type="match status" value="1"/>
</dbReference>
<dbReference type="GO" id="GO:0009289">
    <property type="term" value="C:pilus"/>
    <property type="evidence" value="ECO:0007669"/>
    <property type="project" value="InterPro"/>
</dbReference>
<evidence type="ECO:0000313" key="6">
    <source>
        <dbReference type="Proteomes" id="UP000256478"/>
    </source>
</evidence>
<gene>
    <name evidence="5" type="ORF">DXX93_02150</name>
</gene>
<dbReference type="EMBL" id="QUOU01000001">
    <property type="protein sequence ID" value="REL25469.1"/>
    <property type="molecule type" value="Genomic_DNA"/>
</dbReference>
<dbReference type="Pfam" id="PF07963">
    <property type="entry name" value="N_methyl"/>
    <property type="match status" value="1"/>
</dbReference>
<organism evidence="5 6">
    <name type="scientific">Thalassotalea euphylliae</name>
    <dbReference type="NCBI Taxonomy" id="1655234"/>
    <lineage>
        <taxon>Bacteria</taxon>
        <taxon>Pseudomonadati</taxon>
        <taxon>Pseudomonadota</taxon>
        <taxon>Gammaproteobacteria</taxon>
        <taxon>Alteromonadales</taxon>
        <taxon>Colwelliaceae</taxon>
        <taxon>Thalassotalea</taxon>
    </lineage>
</organism>
<dbReference type="OrthoDB" id="5918848at2"/>
<dbReference type="InterPro" id="IPR001082">
    <property type="entry name" value="Pilin"/>
</dbReference>
<feature type="transmembrane region" description="Helical" evidence="4">
    <location>
        <begin position="6"/>
        <end position="27"/>
    </location>
</feature>
<dbReference type="InterPro" id="IPR045584">
    <property type="entry name" value="Pilin-like"/>
</dbReference>
<protein>
    <submittedName>
        <fullName evidence="5">Prepilin-type N-terminal cleavage/methylation domain-containing protein</fullName>
    </submittedName>
</protein>
<comment type="caution">
    <text evidence="5">The sequence shown here is derived from an EMBL/GenBank/DDBJ whole genome shotgun (WGS) entry which is preliminary data.</text>
</comment>
<dbReference type="Proteomes" id="UP000256478">
    <property type="component" value="Unassembled WGS sequence"/>
</dbReference>
<dbReference type="RefSeq" id="WP_116006600.1">
    <property type="nucleotide sequence ID" value="NZ_QUOU01000001.1"/>
</dbReference>
<dbReference type="Gene3D" id="3.30.700.10">
    <property type="entry name" value="Glycoprotein, Type 4 Pilin"/>
    <property type="match status" value="1"/>
</dbReference>
<keyword evidence="4" id="KW-0472">Membrane</keyword>
<keyword evidence="2" id="KW-0488">Methylation</keyword>
<accession>A0A3E0TLN2</accession>
<keyword evidence="3" id="KW-0281">Fimbrium</keyword>
<evidence type="ECO:0000256" key="2">
    <source>
        <dbReference type="ARBA" id="ARBA00022481"/>
    </source>
</evidence>
<evidence type="ECO:0000256" key="4">
    <source>
        <dbReference type="SAM" id="Phobius"/>
    </source>
</evidence>
<dbReference type="AlphaFoldDB" id="A0A3E0TLN2"/>
<evidence type="ECO:0000313" key="5">
    <source>
        <dbReference type="EMBL" id="REL25469.1"/>
    </source>
</evidence>
<sequence length="158" mass="17153">MRNVRGFTLIELMIVVSIIGILAAVALPQYHVYTIKAHVVEAYGYAGTIRQAVTDYYGEHLAFPKDNDQAGLPSADKLISNKITSVVVENGAFHITMGNKVPKPLAGKVLTFRPAVVEGSPISPISWLCGYARPVTGMKAIGENKTDLTREMLASECY</sequence>
<dbReference type="PANTHER" id="PTHR30093">
    <property type="entry name" value="GENERAL SECRETION PATHWAY PROTEIN G"/>
    <property type="match status" value="1"/>
</dbReference>
<proteinExistence type="inferred from homology"/>
<dbReference type="GO" id="GO:0007155">
    <property type="term" value="P:cell adhesion"/>
    <property type="evidence" value="ECO:0007669"/>
    <property type="project" value="InterPro"/>
</dbReference>
<name>A0A3E0TLN2_9GAMM</name>
<dbReference type="NCBIfam" id="TIGR02532">
    <property type="entry name" value="IV_pilin_GFxxxE"/>
    <property type="match status" value="1"/>
</dbReference>
<reference evidence="5 6" key="1">
    <citation type="submission" date="2018-08" db="EMBL/GenBank/DDBJ databases">
        <title>Thalassotalea euphylliae genome.</title>
        <authorList>
            <person name="Summers S."/>
            <person name="Rice S.A."/>
            <person name="Freckelton M.L."/>
            <person name="Nedved B.T."/>
            <person name="Hadfield M.G."/>
        </authorList>
    </citation>
    <scope>NUCLEOTIDE SEQUENCE [LARGE SCALE GENOMIC DNA]</scope>
    <source>
        <strain evidence="5 6">H1</strain>
    </source>
</reference>
<keyword evidence="4" id="KW-1133">Transmembrane helix</keyword>